<proteinExistence type="predicted"/>
<accession>A0A210QYD2</accession>
<organism evidence="2 3">
    <name type="scientific">Mizuhopecten yessoensis</name>
    <name type="common">Japanese scallop</name>
    <name type="synonym">Patinopecten yessoensis</name>
    <dbReference type="NCBI Taxonomy" id="6573"/>
    <lineage>
        <taxon>Eukaryota</taxon>
        <taxon>Metazoa</taxon>
        <taxon>Spiralia</taxon>
        <taxon>Lophotrochozoa</taxon>
        <taxon>Mollusca</taxon>
        <taxon>Bivalvia</taxon>
        <taxon>Autobranchia</taxon>
        <taxon>Pteriomorphia</taxon>
        <taxon>Pectinida</taxon>
        <taxon>Pectinoidea</taxon>
        <taxon>Pectinidae</taxon>
        <taxon>Mizuhopecten</taxon>
    </lineage>
</organism>
<reference evidence="2 3" key="1">
    <citation type="journal article" date="2017" name="Nat. Ecol. Evol.">
        <title>Scallop genome provides insights into evolution of bilaterian karyotype and development.</title>
        <authorList>
            <person name="Wang S."/>
            <person name="Zhang J."/>
            <person name="Jiao W."/>
            <person name="Li J."/>
            <person name="Xun X."/>
            <person name="Sun Y."/>
            <person name="Guo X."/>
            <person name="Huan P."/>
            <person name="Dong B."/>
            <person name="Zhang L."/>
            <person name="Hu X."/>
            <person name="Sun X."/>
            <person name="Wang J."/>
            <person name="Zhao C."/>
            <person name="Wang Y."/>
            <person name="Wang D."/>
            <person name="Huang X."/>
            <person name="Wang R."/>
            <person name="Lv J."/>
            <person name="Li Y."/>
            <person name="Zhang Z."/>
            <person name="Liu B."/>
            <person name="Lu W."/>
            <person name="Hui Y."/>
            <person name="Liang J."/>
            <person name="Zhou Z."/>
            <person name="Hou R."/>
            <person name="Li X."/>
            <person name="Liu Y."/>
            <person name="Li H."/>
            <person name="Ning X."/>
            <person name="Lin Y."/>
            <person name="Zhao L."/>
            <person name="Xing Q."/>
            <person name="Dou J."/>
            <person name="Li Y."/>
            <person name="Mao J."/>
            <person name="Guo H."/>
            <person name="Dou H."/>
            <person name="Li T."/>
            <person name="Mu C."/>
            <person name="Jiang W."/>
            <person name="Fu Q."/>
            <person name="Fu X."/>
            <person name="Miao Y."/>
            <person name="Liu J."/>
            <person name="Yu Q."/>
            <person name="Li R."/>
            <person name="Liao H."/>
            <person name="Li X."/>
            <person name="Kong Y."/>
            <person name="Jiang Z."/>
            <person name="Chourrout D."/>
            <person name="Li R."/>
            <person name="Bao Z."/>
        </authorList>
    </citation>
    <scope>NUCLEOTIDE SEQUENCE [LARGE SCALE GENOMIC DNA]</scope>
    <source>
        <strain evidence="2 3">PY_sf001</strain>
    </source>
</reference>
<keyword evidence="3" id="KW-1185">Reference proteome</keyword>
<feature type="region of interest" description="Disordered" evidence="1">
    <location>
        <begin position="118"/>
        <end position="142"/>
    </location>
</feature>
<evidence type="ECO:0000256" key="1">
    <source>
        <dbReference type="SAM" id="MobiDB-lite"/>
    </source>
</evidence>
<comment type="caution">
    <text evidence="2">The sequence shown here is derived from an EMBL/GenBank/DDBJ whole genome shotgun (WGS) entry which is preliminary data.</text>
</comment>
<dbReference type="OrthoDB" id="6107647at2759"/>
<evidence type="ECO:0000313" key="2">
    <source>
        <dbReference type="EMBL" id="OWF53734.1"/>
    </source>
</evidence>
<sequence length="249" mass="26969">MSSQQASPGVKLPPINESSLRGPHRLGGAAGISADGVGTVPVSVTIPGGGRGTQVNVRSVPAYTDVLQSNMPGRQGRPSHIYSSSIDYNNKPRQVSKPSVVAFDGFEVPRGKSRRKVNGFFPPVKLRKGGKGNGHENGEPMVGKIHLTPTAHTEIRSKSVMSRNVGYFTNARMSPDSIRTAQTAPEGIVYPNIINETDYDDITVLPPPKKILPRREVPWVFRYKVKRNMNELAKILASKAPQPVVDQAS</sequence>
<dbReference type="Proteomes" id="UP000242188">
    <property type="component" value="Unassembled WGS sequence"/>
</dbReference>
<feature type="region of interest" description="Disordered" evidence="1">
    <location>
        <begin position="1"/>
        <end position="32"/>
    </location>
</feature>
<dbReference type="AlphaFoldDB" id="A0A210QYD2"/>
<gene>
    <name evidence="2" type="ORF">KP79_PYT05107</name>
</gene>
<dbReference type="EMBL" id="NEDP02001221">
    <property type="protein sequence ID" value="OWF53734.1"/>
    <property type="molecule type" value="Genomic_DNA"/>
</dbReference>
<evidence type="ECO:0000313" key="3">
    <source>
        <dbReference type="Proteomes" id="UP000242188"/>
    </source>
</evidence>
<protein>
    <submittedName>
        <fullName evidence="2">Uncharacterized protein</fullName>
    </submittedName>
</protein>
<name>A0A210QYD2_MIZYE</name>